<evidence type="ECO:0000256" key="5">
    <source>
        <dbReference type="SAM" id="Coils"/>
    </source>
</evidence>
<dbReference type="eggNOG" id="KOG4658">
    <property type="taxonomic scope" value="Eukaryota"/>
</dbReference>
<comment type="similarity">
    <text evidence="1">Belongs to the disease resistance NB-LRR family.</text>
</comment>
<keyword evidence="4" id="KW-0067">ATP-binding</keyword>
<protein>
    <submittedName>
        <fullName evidence="7">NB-ARC domain-containing disease resistance protein, putative</fullName>
    </submittedName>
</protein>
<dbReference type="EMBL" id="CM001883">
    <property type="protein sequence ID" value="EOY11238.1"/>
    <property type="molecule type" value="Genomic_DNA"/>
</dbReference>
<dbReference type="SUPFAM" id="SSF52540">
    <property type="entry name" value="P-loop containing nucleoside triphosphate hydrolases"/>
    <property type="match status" value="1"/>
</dbReference>
<reference evidence="7 8" key="1">
    <citation type="journal article" date="2013" name="Genome Biol.">
        <title>The genome sequence of the most widely cultivated cacao type and its use to identify candidate genes regulating pod color.</title>
        <authorList>
            <person name="Motamayor J.C."/>
            <person name="Mockaitis K."/>
            <person name="Schmutz J."/>
            <person name="Haiminen N."/>
            <person name="Iii D.L."/>
            <person name="Cornejo O."/>
            <person name="Findley S.D."/>
            <person name="Zheng P."/>
            <person name="Utro F."/>
            <person name="Royaert S."/>
            <person name="Saski C."/>
            <person name="Jenkins J."/>
            <person name="Podicheti R."/>
            <person name="Zhao M."/>
            <person name="Scheffler B.E."/>
            <person name="Stack J.C."/>
            <person name="Feltus F.A."/>
            <person name="Mustiga G.M."/>
            <person name="Amores F."/>
            <person name="Phillips W."/>
            <person name="Marelli J.P."/>
            <person name="May G.D."/>
            <person name="Shapiro H."/>
            <person name="Ma J."/>
            <person name="Bustamante C.D."/>
            <person name="Schnell R.J."/>
            <person name="Main D."/>
            <person name="Gilbert D."/>
            <person name="Parida L."/>
            <person name="Kuhn D.N."/>
        </authorList>
    </citation>
    <scope>NUCLEOTIDE SEQUENCE [LARGE SCALE GENOMIC DNA]</scope>
    <source>
        <strain evidence="8">cv. Matina 1-6</strain>
    </source>
</reference>
<dbReference type="InterPro" id="IPR003593">
    <property type="entry name" value="AAA+_ATPase"/>
</dbReference>
<proteinExistence type="inferred from homology"/>
<dbReference type="FunFam" id="3.40.50.300:FF:001091">
    <property type="entry name" value="Probable disease resistance protein At1g61300"/>
    <property type="match status" value="1"/>
</dbReference>
<dbReference type="GO" id="GO:0006952">
    <property type="term" value="P:defense response"/>
    <property type="evidence" value="ECO:0007669"/>
    <property type="project" value="UniProtKB-KW"/>
</dbReference>
<dbReference type="Gramene" id="EOY11238">
    <property type="protein sequence ID" value="EOY11238"/>
    <property type="gene ID" value="TCM_026478"/>
</dbReference>
<organism evidence="7 8">
    <name type="scientific">Theobroma cacao</name>
    <name type="common">Cacao</name>
    <name type="synonym">Cocoa</name>
    <dbReference type="NCBI Taxonomy" id="3641"/>
    <lineage>
        <taxon>Eukaryota</taxon>
        <taxon>Viridiplantae</taxon>
        <taxon>Streptophyta</taxon>
        <taxon>Embryophyta</taxon>
        <taxon>Tracheophyta</taxon>
        <taxon>Spermatophyta</taxon>
        <taxon>Magnoliopsida</taxon>
        <taxon>eudicotyledons</taxon>
        <taxon>Gunneridae</taxon>
        <taxon>Pentapetalae</taxon>
        <taxon>rosids</taxon>
        <taxon>malvids</taxon>
        <taxon>Malvales</taxon>
        <taxon>Malvaceae</taxon>
        <taxon>Byttnerioideae</taxon>
        <taxon>Theobroma</taxon>
    </lineage>
</organism>
<dbReference type="HOGENOM" id="CLU_000427_3_1_1"/>
<keyword evidence="5" id="KW-0175">Coiled coil</keyword>
<dbReference type="Pfam" id="PF23247">
    <property type="entry name" value="LRR_RPS2"/>
    <property type="match status" value="1"/>
</dbReference>
<dbReference type="GO" id="GO:0005524">
    <property type="term" value="F:ATP binding"/>
    <property type="evidence" value="ECO:0007669"/>
    <property type="project" value="UniProtKB-KW"/>
</dbReference>
<sequence>MAGCAIAIGACANVCSEAAKGIFQEIKRHMRYVFVYKKNVDKFEEKMKLLIAKRQSVQLEVVTAKRNVEEIKPHVQQWCDKVDEAINEVVKKVKDLEDKAKNKCFCDLCPNIKYRYQLSKKAEEVIEALKDSTISMIGVYGTGGVGKTTLVNEVARRVQEDKLFGWVAKATVTRTPDIKNIQYEIAEPLGLKLNETESGGERARLLLKRLKEEQQRVLVVLDDIWASLDLQQVGIPLGDQHKGCKILLTTRNGDVLTNEMDVGRIFAIDVLKEKEAWDLFKKMAGDDVENPELRSVATEVAKKCEGLPVAIVTVARALRSKELYAWKDALAQLQRPSTSDRQSGIPAAVFSAIELSYNNLKSEELKQTFLLCGLLGHNARVQDLLRYTMGLSLFENVNTVEGTQNRVLTLVSKLKAFCLLRDSYSDDRFDMHDFDCDVALAIASRDNHAFALKHKGVFDDWPDEERMRNFKMFSLSFDSVEKLPHELECPLLDFFRMGSKDSDVEMPAKFFEKMKNLKVLDLLKMKISSINLPTSLRALCLNQCVLGDMINLGKLKNLEIFSLFRCSSVTLPKEIGQLTKLRLLDLSNCHKLIISAGVLSSLSKLEELSIGTSFVEWDLGSNARLAELKDLSGLTTLDVCIPDADIVLKDLFSEKLQRYNILIGFENDWFDEIEYSRILKLKVNTSIENLDDGVLRLLKKTEALYLKGPEGVKIALNNREGFLHLKHLHIDDASEIQYIMNDTDAVDRIAFQQLRSLKLESLPELIGFCSKNKSGGSTSTPQHESALFGEEMDFPCLEDLSLSGIKVERIWHNQFSIRSGCTQTLTNLSIRYCDDLKQLLSFSMANSLTHLKSFKVEGCKCLREIIFTEDIEEDMIGQIFPKLEVLLLHQLPNLTRFCHGSNCEFPLLEELIIMDCPTFETFISKATVVNEIHIIPSKWPSLKRMKIYGCDKVEIFASENLLCFGESTNQQPLFWVNEKETAQRLPLQLSSMKR</sequence>
<dbReference type="InterPro" id="IPR057135">
    <property type="entry name" value="At4g27190-like_LRR"/>
</dbReference>
<evidence type="ECO:0000313" key="7">
    <source>
        <dbReference type="EMBL" id="EOY11238.1"/>
    </source>
</evidence>
<evidence type="ECO:0000313" key="8">
    <source>
        <dbReference type="Proteomes" id="UP000026915"/>
    </source>
</evidence>
<dbReference type="Gene3D" id="3.80.10.10">
    <property type="entry name" value="Ribonuclease Inhibitor"/>
    <property type="match status" value="2"/>
</dbReference>
<evidence type="ECO:0000256" key="1">
    <source>
        <dbReference type="ARBA" id="ARBA00008894"/>
    </source>
</evidence>
<keyword evidence="3" id="KW-0611">Plant defense</keyword>
<dbReference type="Pfam" id="PF00931">
    <property type="entry name" value="NB-ARC"/>
    <property type="match status" value="1"/>
</dbReference>
<dbReference type="Proteomes" id="UP000026915">
    <property type="component" value="Chromosome 5"/>
</dbReference>
<evidence type="ECO:0000259" key="6">
    <source>
        <dbReference type="SMART" id="SM00382"/>
    </source>
</evidence>
<dbReference type="SUPFAM" id="SSF52058">
    <property type="entry name" value="L domain-like"/>
    <property type="match status" value="1"/>
</dbReference>
<dbReference type="AlphaFoldDB" id="A0A061F2X6"/>
<evidence type="ECO:0000256" key="3">
    <source>
        <dbReference type="ARBA" id="ARBA00022821"/>
    </source>
</evidence>
<dbReference type="SMART" id="SM00382">
    <property type="entry name" value="AAA"/>
    <property type="match status" value="1"/>
</dbReference>
<keyword evidence="8" id="KW-1185">Reference proteome</keyword>
<dbReference type="InterPro" id="IPR027417">
    <property type="entry name" value="P-loop_NTPase"/>
</dbReference>
<evidence type="ECO:0000256" key="2">
    <source>
        <dbReference type="ARBA" id="ARBA00022741"/>
    </source>
</evidence>
<dbReference type="InterPro" id="IPR042197">
    <property type="entry name" value="Apaf_helical"/>
</dbReference>
<dbReference type="Gene3D" id="3.40.50.300">
    <property type="entry name" value="P-loop containing nucleotide triphosphate hydrolases"/>
    <property type="match status" value="1"/>
</dbReference>
<feature type="domain" description="AAA+ ATPase" evidence="6">
    <location>
        <begin position="133"/>
        <end position="266"/>
    </location>
</feature>
<evidence type="ECO:0000256" key="4">
    <source>
        <dbReference type="ARBA" id="ARBA00022840"/>
    </source>
</evidence>
<dbReference type="Gene3D" id="1.10.8.430">
    <property type="entry name" value="Helical domain of apoptotic protease-activating factors"/>
    <property type="match status" value="1"/>
</dbReference>
<feature type="coiled-coil region" evidence="5">
    <location>
        <begin position="40"/>
        <end position="99"/>
    </location>
</feature>
<accession>A0A061F2X6</accession>
<dbReference type="InterPro" id="IPR032675">
    <property type="entry name" value="LRR_dom_sf"/>
</dbReference>
<dbReference type="OMA" id="ERNSECL"/>
<dbReference type="GO" id="GO:0043531">
    <property type="term" value="F:ADP binding"/>
    <property type="evidence" value="ECO:0007669"/>
    <property type="project" value="InterPro"/>
</dbReference>
<gene>
    <name evidence="7" type="ORF">TCM_026478</name>
</gene>
<dbReference type="PANTHER" id="PTHR33463">
    <property type="entry name" value="NB-ARC DOMAIN-CONTAINING PROTEIN-RELATED"/>
    <property type="match status" value="1"/>
</dbReference>
<dbReference type="InterPro" id="IPR002182">
    <property type="entry name" value="NB-ARC"/>
</dbReference>
<dbReference type="InParanoid" id="A0A061F2X6"/>
<dbReference type="PRINTS" id="PR00364">
    <property type="entry name" value="DISEASERSIST"/>
</dbReference>
<dbReference type="PANTHER" id="PTHR33463:SF214">
    <property type="entry name" value="NB-ARC DOMAIN-CONTAINING DISEASE RESISTANCE PROTEIN"/>
    <property type="match status" value="1"/>
</dbReference>
<keyword evidence="2" id="KW-0547">Nucleotide-binding</keyword>
<dbReference type="InterPro" id="IPR050905">
    <property type="entry name" value="Plant_NBS-LRR"/>
</dbReference>
<name>A0A061F2X6_THECC</name>